<protein>
    <recommendedName>
        <fullName evidence="7">FAD-binding PCMH-type domain-containing protein</fullName>
    </recommendedName>
</protein>
<evidence type="ECO:0000256" key="4">
    <source>
        <dbReference type="ARBA" id="ARBA00022827"/>
    </source>
</evidence>
<dbReference type="InterPro" id="IPR036318">
    <property type="entry name" value="FAD-bd_PCMH-like_sf"/>
</dbReference>
<dbReference type="InterPro" id="IPR006094">
    <property type="entry name" value="Oxid_FAD_bind_N"/>
</dbReference>
<dbReference type="GO" id="GO:0071949">
    <property type="term" value="F:FAD binding"/>
    <property type="evidence" value="ECO:0007669"/>
    <property type="project" value="InterPro"/>
</dbReference>
<dbReference type="Proteomes" id="UP000284842">
    <property type="component" value="Unassembled WGS sequence"/>
</dbReference>
<dbReference type="InterPro" id="IPR050416">
    <property type="entry name" value="FAD-linked_Oxidoreductase"/>
</dbReference>
<dbReference type="Pfam" id="PF01565">
    <property type="entry name" value="FAD_binding_4"/>
    <property type="match status" value="2"/>
</dbReference>
<reference evidence="8 9" key="1">
    <citation type="journal article" date="2018" name="Evol. Lett.">
        <title>Horizontal gene cluster transfer increased hallucinogenic mushroom diversity.</title>
        <authorList>
            <person name="Reynolds H.T."/>
            <person name="Vijayakumar V."/>
            <person name="Gluck-Thaler E."/>
            <person name="Korotkin H.B."/>
            <person name="Matheny P.B."/>
            <person name="Slot J.C."/>
        </authorList>
    </citation>
    <scope>NUCLEOTIDE SEQUENCE [LARGE SCALE GENOMIC DNA]</scope>
    <source>
        <strain evidence="8 9">2629</strain>
    </source>
</reference>
<keyword evidence="9" id="KW-1185">Reference proteome</keyword>
<evidence type="ECO:0000256" key="1">
    <source>
        <dbReference type="ARBA" id="ARBA00001974"/>
    </source>
</evidence>
<feature type="chain" id="PRO_5019227926" description="FAD-binding PCMH-type domain-containing protein" evidence="6">
    <location>
        <begin position="21"/>
        <end position="1159"/>
    </location>
</feature>
<gene>
    <name evidence="8" type="ORF">CVT24_001226</name>
</gene>
<proteinExistence type="inferred from homology"/>
<dbReference type="PANTHER" id="PTHR42973:SF39">
    <property type="entry name" value="FAD-BINDING PCMH-TYPE DOMAIN-CONTAINING PROTEIN"/>
    <property type="match status" value="1"/>
</dbReference>
<dbReference type="AlphaFoldDB" id="A0A409YYX9"/>
<comment type="similarity">
    <text evidence="2">Belongs to the oxygen-dependent FAD-linked oxidoreductase family.</text>
</comment>
<evidence type="ECO:0000259" key="7">
    <source>
        <dbReference type="PROSITE" id="PS51387"/>
    </source>
</evidence>
<dbReference type="GO" id="GO:0016491">
    <property type="term" value="F:oxidoreductase activity"/>
    <property type="evidence" value="ECO:0007669"/>
    <property type="project" value="UniProtKB-KW"/>
</dbReference>
<keyword evidence="5" id="KW-0560">Oxidoreductase</keyword>
<feature type="signal peptide" evidence="6">
    <location>
        <begin position="1"/>
        <end position="20"/>
    </location>
</feature>
<sequence length="1159" mass="125662">MLGFSYIALALALASSSIEAKITCKCLPGSPCFPSPPVIKSFEKTLSEPLIHPRPMGSVCFPNDPTFNPTACAEVKAKWHNGAFRTSVPEAAQFINWETMINSTAVDQCDPFGDVTDPTNTCFQGRVPWGVVKVKTISDIQKTVRFASRHNLKLIVKNTGHENLGRSFGQQSIMLWTHNMQEIKFSNRFVPKGAPRGTTGVTAVTIEPGVQWGRLYKEVADRGQLIVGGIGAGGSVGAGGGWPMGGGHSVLSPFYGLGVDNILEETVVLPSGEHVTANRYTNPDLFWALRGGGGPSFGILTSVTYKTHPAPPVTAAFLVANTTTEEGRAELFKEWVKIHPTLVDSGWAGFWPYSGTQFFLTLMAMGNPPTNPKANSTLQGFYDKIATIPGVEIDLEVTRPYTGFQQWYDENFINSQHGIGFNYTIGDFSGVPAAVASVLIPRDTFENDPEELANALLELDDARPFLVGGGVVSKVAPDAMAVNPAFRGMLSDITIALSWNVTTATPQEVLSVEQTVTEWADGIRAVTKSPGAYVNEAEILVPKFQDAYWGSNYPRLRAIKQKIDPKDLLIMLGLSYIALALALATSSIEAKITCKCLPGSPCFPSPPVIKSFEKTLSEPLIHPRPMGSVCFPNDPTFNPTSCAEVKSKWHNGAFRTSVPEAAQFINWETMINSTAVDQCDPFGDVTDPTNTCFQGRVPWGVVKVKTISDIQKTVRFASRHNLKLIVKNTGHENLGRSFGQQSIMLWTHNMQEIKFSNRFVPKGAPRGTTGVTAVTIEPGVQWGRLYKEVADRGQLIVGGIGAGGSVGAGGGWPMGGGHSVLSPFYGLGVDNILEETVVLPSGEHVTANRYTNPDLFWALRGGGGPSFGILTSVTYKTHPAPPVTAAFLVANTTTEEGRAELFKEWVKIHPTLVDSGWAGFWPYSGTQFFLTLMAMGNPPTNPKANATLQGFYDKIATMPGVEIDLEVTRPYTGFQQWYDENFINSQHGIGFNYTIGDFSGVPAAVASVLIPRDTFENDPEELANALLQLDDARPFLVGGGVVSKVAPDAMAVNPAFRGMLSDITIALSWNVTTATPQEVLSVEQTVTEWADGIRAVTKSPGAYVNEAEILVPKFQDAYWGSNYPRLRAIKQKIDPKDLLIVRQGVNSEGWDDEIMCKTT</sequence>
<dbReference type="Gene3D" id="3.30.465.10">
    <property type="match status" value="4"/>
</dbReference>
<evidence type="ECO:0000313" key="8">
    <source>
        <dbReference type="EMBL" id="PPR08211.1"/>
    </source>
</evidence>
<dbReference type="EMBL" id="NHTK01000069">
    <property type="protein sequence ID" value="PPR08211.1"/>
    <property type="molecule type" value="Genomic_DNA"/>
</dbReference>
<feature type="domain" description="FAD-binding PCMH-type" evidence="7">
    <location>
        <begin position="124"/>
        <end position="310"/>
    </location>
</feature>
<keyword evidence="6" id="KW-0732">Signal</keyword>
<organism evidence="8 9">
    <name type="scientific">Panaeolus cyanescens</name>
    <dbReference type="NCBI Taxonomy" id="181874"/>
    <lineage>
        <taxon>Eukaryota</taxon>
        <taxon>Fungi</taxon>
        <taxon>Dikarya</taxon>
        <taxon>Basidiomycota</taxon>
        <taxon>Agaricomycotina</taxon>
        <taxon>Agaricomycetes</taxon>
        <taxon>Agaricomycetidae</taxon>
        <taxon>Agaricales</taxon>
        <taxon>Agaricineae</taxon>
        <taxon>Galeropsidaceae</taxon>
        <taxon>Panaeolus</taxon>
    </lineage>
</organism>
<feature type="domain" description="FAD-binding PCMH-type" evidence="7">
    <location>
        <begin position="694"/>
        <end position="880"/>
    </location>
</feature>
<name>A0A409YYX9_9AGAR</name>
<evidence type="ECO:0000256" key="2">
    <source>
        <dbReference type="ARBA" id="ARBA00005466"/>
    </source>
</evidence>
<comment type="caution">
    <text evidence="8">The sequence shown here is derived from an EMBL/GenBank/DDBJ whole genome shotgun (WGS) entry which is preliminary data.</text>
</comment>
<evidence type="ECO:0000256" key="6">
    <source>
        <dbReference type="SAM" id="SignalP"/>
    </source>
</evidence>
<dbReference type="PROSITE" id="PS51387">
    <property type="entry name" value="FAD_PCMH"/>
    <property type="match status" value="2"/>
</dbReference>
<dbReference type="Pfam" id="PF08031">
    <property type="entry name" value="BBE"/>
    <property type="match status" value="2"/>
</dbReference>
<dbReference type="PANTHER" id="PTHR42973">
    <property type="entry name" value="BINDING OXIDOREDUCTASE, PUTATIVE (AFU_ORTHOLOGUE AFUA_1G17690)-RELATED"/>
    <property type="match status" value="1"/>
</dbReference>
<dbReference type="InterPro" id="IPR016166">
    <property type="entry name" value="FAD-bd_PCMH"/>
</dbReference>
<dbReference type="STRING" id="181874.A0A409YYX9"/>
<evidence type="ECO:0000256" key="5">
    <source>
        <dbReference type="ARBA" id="ARBA00023002"/>
    </source>
</evidence>
<evidence type="ECO:0000313" key="9">
    <source>
        <dbReference type="Proteomes" id="UP000284842"/>
    </source>
</evidence>
<keyword evidence="3" id="KW-0285">Flavoprotein</keyword>
<comment type="cofactor">
    <cofactor evidence="1">
        <name>FAD</name>
        <dbReference type="ChEBI" id="CHEBI:57692"/>
    </cofactor>
</comment>
<evidence type="ECO:0000256" key="3">
    <source>
        <dbReference type="ARBA" id="ARBA00022630"/>
    </source>
</evidence>
<keyword evidence="4" id="KW-0274">FAD</keyword>
<dbReference type="InParanoid" id="A0A409YYX9"/>
<dbReference type="OrthoDB" id="9983560at2759"/>
<accession>A0A409YYX9</accession>
<dbReference type="InterPro" id="IPR016169">
    <property type="entry name" value="FAD-bd_PCMH_sub2"/>
</dbReference>
<dbReference type="InterPro" id="IPR012951">
    <property type="entry name" value="BBE"/>
</dbReference>
<dbReference type="SUPFAM" id="SSF56176">
    <property type="entry name" value="FAD-binding/transporter-associated domain-like"/>
    <property type="match status" value="2"/>
</dbReference>